<comment type="caution">
    <text evidence="1">The sequence shown here is derived from an EMBL/GenBank/DDBJ whole genome shotgun (WGS) entry which is preliminary data.</text>
</comment>
<protein>
    <submittedName>
        <fullName evidence="1">Uncharacterized protein</fullName>
    </submittedName>
</protein>
<name>A0ACC3DUM5_9PEZI</name>
<evidence type="ECO:0000313" key="2">
    <source>
        <dbReference type="Proteomes" id="UP001186974"/>
    </source>
</evidence>
<keyword evidence="2" id="KW-1185">Reference proteome</keyword>
<dbReference type="EMBL" id="JAWDJW010000547">
    <property type="protein sequence ID" value="KAK3080477.1"/>
    <property type="molecule type" value="Genomic_DNA"/>
</dbReference>
<reference evidence="1" key="1">
    <citation type="submission" date="2024-09" db="EMBL/GenBank/DDBJ databases">
        <title>Black Yeasts Isolated from many extreme environments.</title>
        <authorList>
            <person name="Coleine C."/>
            <person name="Stajich J.E."/>
            <person name="Selbmann L."/>
        </authorList>
    </citation>
    <scope>NUCLEOTIDE SEQUENCE</scope>
    <source>
        <strain evidence="1">CCFEE 5737</strain>
    </source>
</reference>
<proteinExistence type="predicted"/>
<gene>
    <name evidence="1" type="ORF">LTS18_000991</name>
</gene>
<sequence>MSAQRGVSILVSDADHAPDHGVTPSTARNVGLPMTLRLCGNGVVTAVMNEAVTNGFGSLSQRRMVAADLAMVTWQTNRTQPSFNQKLRKVHYYRTGHENIAHMTP</sequence>
<accession>A0ACC3DUM5</accession>
<organism evidence="1 2">
    <name type="scientific">Coniosporium uncinatum</name>
    <dbReference type="NCBI Taxonomy" id="93489"/>
    <lineage>
        <taxon>Eukaryota</taxon>
        <taxon>Fungi</taxon>
        <taxon>Dikarya</taxon>
        <taxon>Ascomycota</taxon>
        <taxon>Pezizomycotina</taxon>
        <taxon>Dothideomycetes</taxon>
        <taxon>Dothideomycetes incertae sedis</taxon>
        <taxon>Coniosporium</taxon>
    </lineage>
</organism>
<evidence type="ECO:0000313" key="1">
    <source>
        <dbReference type="EMBL" id="KAK3080477.1"/>
    </source>
</evidence>
<dbReference type="Proteomes" id="UP001186974">
    <property type="component" value="Unassembled WGS sequence"/>
</dbReference>